<dbReference type="EMBL" id="UZAH01032034">
    <property type="protein sequence ID" value="VDP19262.1"/>
    <property type="molecule type" value="Genomic_DNA"/>
</dbReference>
<accession>A0A183GDI0</accession>
<keyword evidence="3" id="KW-1185">Reference proteome</keyword>
<reference evidence="4" key="2">
    <citation type="submission" date="2019-09" db="UniProtKB">
        <authorList>
            <consortium name="WormBaseParasite"/>
        </authorList>
    </citation>
    <scope>IDENTIFICATION</scope>
</reference>
<sequence length="174" mass="19721">MSFPPAKVASILLVEFGVPDDNDAPTREEKKIARRFTAILRDGTAASVDMETDENLGSDVSTDDESDWDHCDDEGEENSSTIHQNVIHFDTTAVTVDQVTKAIQHYRSSSKGCRSLSSMGARFRWIRNDDHLRKLRRIENEHQEALETRARPSLQMKRIAALLYEELKEKMATG</sequence>
<accession>A0A3P8AY52</accession>
<reference evidence="2 3" key="1">
    <citation type="submission" date="2018-11" db="EMBL/GenBank/DDBJ databases">
        <authorList>
            <consortium name="Pathogen Informatics"/>
        </authorList>
    </citation>
    <scope>NUCLEOTIDE SEQUENCE [LARGE SCALE GENOMIC DNA]</scope>
</reference>
<protein>
    <submittedName>
        <fullName evidence="4">Integrase core domain containing protein</fullName>
    </submittedName>
</protein>
<organism evidence="3 4">
    <name type="scientific">Heligmosomoides polygyrus</name>
    <name type="common">Parasitic roundworm</name>
    <dbReference type="NCBI Taxonomy" id="6339"/>
    <lineage>
        <taxon>Eukaryota</taxon>
        <taxon>Metazoa</taxon>
        <taxon>Ecdysozoa</taxon>
        <taxon>Nematoda</taxon>
        <taxon>Chromadorea</taxon>
        <taxon>Rhabditida</taxon>
        <taxon>Rhabditina</taxon>
        <taxon>Rhabditomorpha</taxon>
        <taxon>Strongyloidea</taxon>
        <taxon>Heligmosomidae</taxon>
        <taxon>Heligmosomoides</taxon>
    </lineage>
</organism>
<feature type="region of interest" description="Disordered" evidence="1">
    <location>
        <begin position="47"/>
        <end position="77"/>
    </location>
</feature>
<gene>
    <name evidence="2" type="ORF">HPBE_LOCUS20302</name>
</gene>
<evidence type="ECO:0000313" key="4">
    <source>
        <dbReference type="WBParaSite" id="HPBE_0002030301-mRNA-1"/>
    </source>
</evidence>
<evidence type="ECO:0000313" key="3">
    <source>
        <dbReference type="Proteomes" id="UP000050761"/>
    </source>
</evidence>
<dbReference type="AlphaFoldDB" id="A0A183GDI0"/>
<name>A0A183GDI0_HELPZ</name>
<dbReference type="Proteomes" id="UP000050761">
    <property type="component" value="Unassembled WGS sequence"/>
</dbReference>
<evidence type="ECO:0000313" key="2">
    <source>
        <dbReference type="EMBL" id="VDP19262.1"/>
    </source>
</evidence>
<dbReference type="WBParaSite" id="HPBE_0002030301-mRNA-1">
    <property type="protein sequence ID" value="HPBE_0002030301-mRNA-1"/>
    <property type="gene ID" value="HPBE_0002030301"/>
</dbReference>
<evidence type="ECO:0000256" key="1">
    <source>
        <dbReference type="SAM" id="MobiDB-lite"/>
    </source>
</evidence>
<proteinExistence type="predicted"/>
<feature type="compositionally biased region" description="Acidic residues" evidence="1">
    <location>
        <begin position="50"/>
        <end position="77"/>
    </location>
</feature>